<sequence length="286" mass="33352">MSLVMLQFSYHARCFQREDNKPVKLLSSSNPYRHKSKDSQQLSQNQELINEQLKNLQLNQNQLYQQQMQNNAVQQQQQQQQQQLEERQKYERMMQLQNNFMQFQSQLQNHGAFVDNANIPQNMFASNFQLNNPNLPNQTATNYPFNNNAPPSFTGFATLQSQQPNNGIIDLNRANNNCNQLQFPSNFTVNAQSTPQQPFIASQRSAFLGNQGYTNNEQIQFHNQAQPFYNQQMQMPFQPNVPINMHFNGPLPAFYMQNMNANGLDFINDPMRNFNPEFNNAVPIRF</sequence>
<dbReference type="Proteomes" id="UP000267096">
    <property type="component" value="Unassembled WGS sequence"/>
</dbReference>
<keyword evidence="1" id="KW-0175">Coiled coil</keyword>
<gene>
    <name evidence="2" type="ORF">ASIM_LOCUS14447</name>
</gene>
<reference evidence="4" key="1">
    <citation type="submission" date="2017-02" db="UniProtKB">
        <authorList>
            <consortium name="WormBaseParasite"/>
        </authorList>
    </citation>
    <scope>IDENTIFICATION</scope>
</reference>
<feature type="coiled-coil region" evidence="1">
    <location>
        <begin position="39"/>
        <end position="93"/>
    </location>
</feature>
<evidence type="ECO:0000313" key="4">
    <source>
        <dbReference type="WBParaSite" id="ASIM_0001503701-mRNA-1"/>
    </source>
</evidence>
<dbReference type="EMBL" id="UYRR01031761">
    <property type="protein sequence ID" value="VDK52453.1"/>
    <property type="molecule type" value="Genomic_DNA"/>
</dbReference>
<keyword evidence="3" id="KW-1185">Reference proteome</keyword>
<proteinExistence type="predicted"/>
<dbReference type="WBParaSite" id="ASIM_0001503701-mRNA-1">
    <property type="protein sequence ID" value="ASIM_0001503701-mRNA-1"/>
    <property type="gene ID" value="ASIM_0001503701"/>
</dbReference>
<protein>
    <submittedName>
        <fullName evidence="2 4">Uncharacterized protein</fullName>
    </submittedName>
</protein>
<evidence type="ECO:0000313" key="3">
    <source>
        <dbReference type="Proteomes" id="UP000267096"/>
    </source>
</evidence>
<evidence type="ECO:0000256" key="1">
    <source>
        <dbReference type="SAM" id="Coils"/>
    </source>
</evidence>
<organism evidence="4">
    <name type="scientific">Anisakis simplex</name>
    <name type="common">Herring worm</name>
    <dbReference type="NCBI Taxonomy" id="6269"/>
    <lineage>
        <taxon>Eukaryota</taxon>
        <taxon>Metazoa</taxon>
        <taxon>Ecdysozoa</taxon>
        <taxon>Nematoda</taxon>
        <taxon>Chromadorea</taxon>
        <taxon>Rhabditida</taxon>
        <taxon>Spirurina</taxon>
        <taxon>Ascaridomorpha</taxon>
        <taxon>Ascaridoidea</taxon>
        <taxon>Anisakidae</taxon>
        <taxon>Anisakis</taxon>
        <taxon>Anisakis simplex complex</taxon>
    </lineage>
</organism>
<reference evidence="2 3" key="2">
    <citation type="submission" date="2018-11" db="EMBL/GenBank/DDBJ databases">
        <authorList>
            <consortium name="Pathogen Informatics"/>
        </authorList>
    </citation>
    <scope>NUCLEOTIDE SEQUENCE [LARGE SCALE GENOMIC DNA]</scope>
</reference>
<name>A0A0M3K2A6_ANISI</name>
<dbReference type="OrthoDB" id="10668328at2759"/>
<dbReference type="AlphaFoldDB" id="A0A0M3K2A6"/>
<accession>A0A0M3K2A6</accession>
<evidence type="ECO:0000313" key="2">
    <source>
        <dbReference type="EMBL" id="VDK52453.1"/>
    </source>
</evidence>